<dbReference type="GO" id="GO:0006508">
    <property type="term" value="P:proteolysis"/>
    <property type="evidence" value="ECO:0007669"/>
    <property type="project" value="UniProtKB-KW"/>
</dbReference>
<reference evidence="19" key="1">
    <citation type="submission" date="2020-10" db="EMBL/GenBank/DDBJ databases">
        <title>Oat RNA viromes in six different regions in korea.</title>
        <authorList>
            <person name="Jeong R.D."/>
            <person name="Kim N.K."/>
        </authorList>
    </citation>
    <scope>NUCLEOTIDE SEQUENCE</scope>
    <source>
        <strain evidence="19">KJ</strain>
    </source>
</reference>
<dbReference type="SUPFAM" id="SSF50494">
    <property type="entry name" value="Trypsin-like serine proteases"/>
    <property type="match status" value="1"/>
</dbReference>
<evidence type="ECO:0000256" key="1">
    <source>
        <dbReference type="ARBA" id="ARBA00004141"/>
    </source>
</evidence>
<keyword evidence="12 16" id="KW-1133">Transmembrane helix</keyword>
<keyword evidence="8" id="KW-0688">Ribosomal frameshifting</keyword>
<accession>A0A7R7TBE2</accession>
<dbReference type="PROSITE" id="PS50507">
    <property type="entry name" value="RDRP_SSRNA_POS"/>
    <property type="match status" value="1"/>
</dbReference>
<dbReference type="GO" id="GO:0004252">
    <property type="term" value="F:serine-type endopeptidase activity"/>
    <property type="evidence" value="ECO:0007669"/>
    <property type="project" value="InterPro"/>
</dbReference>
<evidence type="ECO:0000256" key="2">
    <source>
        <dbReference type="ARBA" id="ARBA00022484"/>
    </source>
</evidence>
<evidence type="ECO:0000256" key="4">
    <source>
        <dbReference type="ARBA" id="ARBA00022679"/>
    </source>
</evidence>
<dbReference type="GO" id="GO:0003968">
    <property type="term" value="F:RNA-directed RNA polymerase activity"/>
    <property type="evidence" value="ECO:0007669"/>
    <property type="project" value="UniProtKB-KW"/>
</dbReference>
<gene>
    <name evidence="19" type="primary">RdRp</name>
</gene>
<dbReference type="InterPro" id="IPR000382">
    <property type="entry name" value="Peptidase_S39B_luteovirus"/>
</dbReference>
<keyword evidence="6" id="KW-0548">Nucleotidyltransferase</keyword>
<dbReference type="GO" id="GO:0006351">
    <property type="term" value="P:DNA-templated transcription"/>
    <property type="evidence" value="ECO:0007669"/>
    <property type="project" value="InterPro"/>
</dbReference>
<keyword evidence="11" id="KW-0693">Viral RNA replication</keyword>
<dbReference type="PRINTS" id="PR00914">
    <property type="entry name" value="LVIRUSRNAPOL"/>
</dbReference>
<keyword evidence="9" id="KW-0378">Hydrolase</keyword>
<keyword evidence="2 19" id="KW-0696">RNA-directed RNA polymerase</keyword>
<dbReference type="InterPro" id="IPR001795">
    <property type="entry name" value="RNA-dir_pol_luteovirus"/>
</dbReference>
<comment type="catalytic activity">
    <reaction evidence="14">
        <text>RNA(n) + a ribonucleoside 5'-triphosphate = RNA(n+1) + diphosphate</text>
        <dbReference type="Rhea" id="RHEA:21248"/>
        <dbReference type="Rhea" id="RHEA-COMP:14527"/>
        <dbReference type="Rhea" id="RHEA-COMP:17342"/>
        <dbReference type="ChEBI" id="CHEBI:33019"/>
        <dbReference type="ChEBI" id="CHEBI:61557"/>
        <dbReference type="ChEBI" id="CHEBI:140395"/>
        <dbReference type="EC" id="2.7.7.48"/>
    </reaction>
</comment>
<dbReference type="Pfam" id="PF02123">
    <property type="entry name" value="RdRP_4"/>
    <property type="match status" value="1"/>
</dbReference>
<name>A0A7R7TBE2_9VIRU</name>
<evidence type="ECO:0000256" key="14">
    <source>
        <dbReference type="ARBA" id="ARBA00048744"/>
    </source>
</evidence>
<evidence type="ECO:0000256" key="6">
    <source>
        <dbReference type="ARBA" id="ARBA00022695"/>
    </source>
</evidence>
<keyword evidence="7" id="KW-0547">Nucleotide-binding</keyword>
<feature type="domain" description="RdRp catalytic" evidence="17">
    <location>
        <begin position="871"/>
        <end position="986"/>
    </location>
</feature>
<evidence type="ECO:0000256" key="7">
    <source>
        <dbReference type="ARBA" id="ARBA00022741"/>
    </source>
</evidence>
<keyword evidence="3" id="KW-0645">Protease</keyword>
<dbReference type="PROSITE" id="PS51868">
    <property type="entry name" value="PEPTIDASE_S39"/>
    <property type="match status" value="1"/>
</dbReference>
<dbReference type="InterPro" id="IPR009003">
    <property type="entry name" value="Peptidase_S1_PA"/>
</dbReference>
<evidence type="ECO:0000256" key="13">
    <source>
        <dbReference type="ARBA" id="ARBA00023136"/>
    </source>
</evidence>
<dbReference type="Pfam" id="PF02122">
    <property type="entry name" value="Peptidase_S39"/>
    <property type="match status" value="1"/>
</dbReference>
<keyword evidence="10" id="KW-0720">Serine protease</keyword>
<proteinExistence type="predicted"/>
<dbReference type="InterPro" id="IPR043502">
    <property type="entry name" value="DNA/RNA_pol_sf"/>
</dbReference>
<feature type="region of interest" description="Disordered" evidence="15">
    <location>
        <begin position="548"/>
        <end position="572"/>
    </location>
</feature>
<evidence type="ECO:0000256" key="10">
    <source>
        <dbReference type="ARBA" id="ARBA00022825"/>
    </source>
</evidence>
<evidence type="ECO:0000256" key="9">
    <source>
        <dbReference type="ARBA" id="ARBA00022801"/>
    </source>
</evidence>
<evidence type="ECO:0000256" key="16">
    <source>
        <dbReference type="SAM" id="Phobius"/>
    </source>
</evidence>
<protein>
    <submittedName>
        <fullName evidence="19">RNA-dependent RNA polymerase P1-P2 fusion protein</fullName>
    </submittedName>
</protein>
<evidence type="ECO:0000256" key="12">
    <source>
        <dbReference type="ARBA" id="ARBA00022989"/>
    </source>
</evidence>
<evidence type="ECO:0000256" key="15">
    <source>
        <dbReference type="SAM" id="MobiDB-lite"/>
    </source>
</evidence>
<keyword evidence="13 16" id="KW-0472">Membrane</keyword>
<dbReference type="InterPro" id="IPR007094">
    <property type="entry name" value="RNA-dir_pol_PSvirus"/>
</dbReference>
<evidence type="ECO:0000313" key="19">
    <source>
        <dbReference type="EMBL" id="BCP56417.1"/>
    </source>
</evidence>
<feature type="compositionally biased region" description="Polar residues" evidence="15">
    <location>
        <begin position="558"/>
        <end position="572"/>
    </location>
</feature>
<feature type="transmembrane region" description="Helical" evidence="16">
    <location>
        <begin position="118"/>
        <end position="138"/>
    </location>
</feature>
<evidence type="ECO:0000256" key="3">
    <source>
        <dbReference type="ARBA" id="ARBA00022670"/>
    </source>
</evidence>
<dbReference type="EMBL" id="LC589966">
    <property type="protein sequence ID" value="BCP56417.1"/>
    <property type="molecule type" value="Genomic_RNA"/>
</dbReference>
<dbReference type="GO" id="GO:0000166">
    <property type="term" value="F:nucleotide binding"/>
    <property type="evidence" value="ECO:0007669"/>
    <property type="project" value="UniProtKB-KW"/>
</dbReference>
<keyword evidence="4" id="KW-0808">Transferase</keyword>
<dbReference type="GO" id="GO:0016020">
    <property type="term" value="C:membrane"/>
    <property type="evidence" value="ECO:0007669"/>
    <property type="project" value="UniProtKB-SubCell"/>
</dbReference>
<evidence type="ECO:0000259" key="18">
    <source>
        <dbReference type="PROSITE" id="PS51868"/>
    </source>
</evidence>
<organism evidence="19">
    <name type="scientific">Cereal yellow dwarf virus RPS</name>
    <dbReference type="NCBI Taxonomy" id="228582"/>
    <lineage>
        <taxon>Viruses</taxon>
        <taxon>Riboviria</taxon>
        <taxon>Orthornavirae</taxon>
        <taxon>Pisuviricota</taxon>
        <taxon>Pisoniviricetes</taxon>
        <taxon>Sobelivirales</taxon>
        <taxon>Solemoviridae</taxon>
        <taxon>Polerovirus</taxon>
        <taxon>Polerovirus CYDVRPS</taxon>
    </lineage>
</organism>
<dbReference type="GO" id="GO:0003723">
    <property type="term" value="F:RNA binding"/>
    <property type="evidence" value="ECO:0007669"/>
    <property type="project" value="InterPro"/>
</dbReference>
<evidence type="ECO:0000256" key="11">
    <source>
        <dbReference type="ARBA" id="ARBA00022953"/>
    </source>
</evidence>
<keyword evidence="5 16" id="KW-0812">Transmembrane</keyword>
<dbReference type="GO" id="GO:0075523">
    <property type="term" value="P:viral translational frameshifting"/>
    <property type="evidence" value="ECO:0007669"/>
    <property type="project" value="UniProtKB-KW"/>
</dbReference>
<evidence type="ECO:0000256" key="8">
    <source>
        <dbReference type="ARBA" id="ARBA00022758"/>
    </source>
</evidence>
<feature type="domain" description="Peptidase S39" evidence="18">
    <location>
        <begin position="208"/>
        <end position="400"/>
    </location>
</feature>
<dbReference type="InterPro" id="IPR043504">
    <property type="entry name" value="Peptidase_S1_PA_chymotrypsin"/>
</dbReference>
<comment type="subcellular location">
    <subcellularLocation>
        <location evidence="1">Membrane</location>
        <topology evidence="1">Multi-pass membrane protein</topology>
    </subcellularLocation>
</comment>
<evidence type="ECO:0000256" key="5">
    <source>
        <dbReference type="ARBA" id="ARBA00022692"/>
    </source>
</evidence>
<evidence type="ECO:0000259" key="17">
    <source>
        <dbReference type="PROSITE" id="PS50507"/>
    </source>
</evidence>
<dbReference type="Gene3D" id="2.40.10.10">
    <property type="entry name" value="Trypsin-like serine proteases"/>
    <property type="match status" value="2"/>
</dbReference>
<sequence length="1074" mass="120271">MGLMRNSSLAFLWLTCFLFFSQGNHTVGALGSDFRSPTTLIYSGGVWPLAIPRNLPVVGEKCTLICAPCPARSSTEPSYKDLLQQLWGKAWFDTRALCSTAYDSSSRFLSQVYELSKATARALFGQVLWFAVYLWTNVLLQTARIVCWVVAGYYLQVASLISLGIITSWIYKILRWTFGTLPVSLCIRLGKSICRVLTCRKFFNEKSVAGFDSYSIPQSPPKKSVITLRRADKTHVGFAVCIRLFNNSNALVTSEHNLREADALYSPRTGRAIKLAEFKVIFKDADLDVAIVAGPDNWESAFGCGSVHFTTHDRLAKCPAQIYVMEGEDWRAHSAKVVGHFDNFAQVLSNTKPGFSGAGYFHGKTLLGVHKGHAGKDYNFNLMAPLPAIPGLTSPKYEIESDPPQGLIFPSEVAEEITKTIQSVYNDFLKLDKSIHSKGKEWKGGVAWADLEDEVRKVGKRQGGRVRRTNRSTKSQGRFKRNKENCCTFFAEGTAAPRCVPTHTHNLDDNPMFSRCYCNIPGHKCPFWNVAARRDAELNEFARPEDRHVEDREIDNRSGCSASSEETSRQARLQQETRAWQQYFADVYSWEISTSEQEIPGFQRVGKLSPQYYPRARSTTAWGERLCAEHPLLGEKTKGFGWPAVGATAELTSLRLQAARWLERSESAKIPSDAARKNVIDRTVQAYSNCKTNVPRCTRDQLNWDDFRIDFLEAIKSLQLDAGVGIPMITAGLPTHRGWVEDPDLLPVLARLTFDRLLTMSKASLETRSPEQLVKENLCDPIRLFVKQEPHKQSKLDEGRYRLIMSVSLIDQLVARVLFQAQNKSEIALWSAIPSKPGFGLSTEDQVESFINVLAGTAGARPEEICDKWRDLLVPTDCSGFDWSVSDWMLADDMEVRNRLTIDCNELTRHLRAVWLQGISNSVLCLSDGTMLSQVKPGVQKSGSYNTSSTNSRIRVMAAYHCGASWAIAMGDDALEAPDTDLSKYKDLGFKVEVSKELEFCSHIFKSPTLAIPVNANKMLYRLIHGYNPECGNAEVIVNYLNAASSVLHELRHDQELCALLHMWLVSGITTKDN</sequence>
<dbReference type="GO" id="GO:0039694">
    <property type="term" value="P:viral RNA genome replication"/>
    <property type="evidence" value="ECO:0007669"/>
    <property type="project" value="InterPro"/>
</dbReference>
<dbReference type="SUPFAM" id="SSF56672">
    <property type="entry name" value="DNA/RNA polymerases"/>
    <property type="match status" value="1"/>
</dbReference>
<feature type="transmembrane region" description="Helical" evidence="16">
    <location>
        <begin position="145"/>
        <end position="171"/>
    </location>
</feature>